<name>A0A4R3HZU2_9GAMM</name>
<dbReference type="InterPro" id="IPR011464">
    <property type="entry name" value="DUF1570"/>
</dbReference>
<comment type="caution">
    <text evidence="4">The sequence shown here is derived from an EMBL/GenBank/DDBJ whole genome shotgun (WGS) entry which is preliminary data.</text>
</comment>
<evidence type="ECO:0000259" key="3">
    <source>
        <dbReference type="Pfam" id="PF13511"/>
    </source>
</evidence>
<dbReference type="InterPro" id="IPR025392">
    <property type="entry name" value="DUF4124"/>
</dbReference>
<organism evidence="4 5">
    <name type="scientific">Reinekea marinisedimentorum</name>
    <dbReference type="NCBI Taxonomy" id="230495"/>
    <lineage>
        <taxon>Bacteria</taxon>
        <taxon>Pseudomonadati</taxon>
        <taxon>Pseudomonadota</taxon>
        <taxon>Gammaproteobacteria</taxon>
        <taxon>Oceanospirillales</taxon>
        <taxon>Saccharospirillaceae</taxon>
        <taxon>Reinekea</taxon>
    </lineage>
</organism>
<protein>
    <submittedName>
        <fullName evidence="4">Uncharacterized protein DUF4124</fullName>
    </submittedName>
</protein>
<keyword evidence="5" id="KW-1185">Reference proteome</keyword>
<reference evidence="4 5" key="1">
    <citation type="submission" date="2019-03" db="EMBL/GenBank/DDBJ databases">
        <title>Genomic Encyclopedia of Archaeal and Bacterial Type Strains, Phase II (KMG-II): from individual species to whole genera.</title>
        <authorList>
            <person name="Goeker M."/>
        </authorList>
    </citation>
    <scope>NUCLEOTIDE SEQUENCE [LARGE SCALE GENOMIC DNA]</scope>
    <source>
        <strain evidence="4 5">DSM 15388</strain>
    </source>
</reference>
<sequence length="334" mass="37071">MKKILITGLSACLLAVNTVADEQLNVEAKYQQLMEGVCAENSAPVQRSSGTSVYSWKDENGQVHFGDRAPQNVDAEKHALAGRKDYFDVSVSYPSGPIDSNIGEALAIGGRAIADSISRLLPAGTMAKSEIDMQVFGSRNALMKFMYEETGSASSQADGFYLPLNNKVAVLYRGSDSYAQQVALHESTHVFQFQNIGFMPGWVTEGMAEYFEMLEVSGSAKLVPVNQSWIAYIQNQGRLIPLQTLMTADHSAWQGSQAGQFYASSWALFYFMMLPENRAMTQQLLADMSQDKCDEVPDAHYMDMVDDLYRGGLEKLENDWVTWFNGSHLTPNYH</sequence>
<feature type="domain" description="DUF4124" evidence="3">
    <location>
        <begin position="50"/>
        <end position="77"/>
    </location>
</feature>
<dbReference type="EMBL" id="SLZR01000015">
    <property type="protein sequence ID" value="TCS38782.1"/>
    <property type="molecule type" value="Genomic_DNA"/>
</dbReference>
<dbReference type="Pfam" id="PF07607">
    <property type="entry name" value="DUF1570"/>
    <property type="match status" value="1"/>
</dbReference>
<evidence type="ECO:0000313" key="4">
    <source>
        <dbReference type="EMBL" id="TCS38782.1"/>
    </source>
</evidence>
<accession>A0A4R3HZU2</accession>
<proteinExistence type="predicted"/>
<evidence type="ECO:0000313" key="5">
    <source>
        <dbReference type="Proteomes" id="UP000295793"/>
    </source>
</evidence>
<dbReference type="Gene3D" id="1.10.390.20">
    <property type="match status" value="1"/>
</dbReference>
<dbReference type="Proteomes" id="UP000295793">
    <property type="component" value="Unassembled WGS sequence"/>
</dbReference>
<keyword evidence="1" id="KW-0732">Signal</keyword>
<evidence type="ECO:0000259" key="2">
    <source>
        <dbReference type="Pfam" id="PF07607"/>
    </source>
</evidence>
<dbReference type="OrthoDB" id="256673at2"/>
<gene>
    <name evidence="4" type="ORF">BCF53_11556</name>
</gene>
<dbReference type="Pfam" id="PF13511">
    <property type="entry name" value="DUF4124"/>
    <property type="match status" value="1"/>
</dbReference>
<feature type="domain" description="DUF1570" evidence="2">
    <location>
        <begin position="185"/>
        <end position="282"/>
    </location>
</feature>
<evidence type="ECO:0000256" key="1">
    <source>
        <dbReference type="SAM" id="SignalP"/>
    </source>
</evidence>
<feature type="chain" id="PRO_5020247160" evidence="1">
    <location>
        <begin position="21"/>
        <end position="334"/>
    </location>
</feature>
<dbReference type="AlphaFoldDB" id="A0A4R3HZU2"/>
<feature type="signal peptide" evidence="1">
    <location>
        <begin position="1"/>
        <end position="20"/>
    </location>
</feature>
<dbReference type="RefSeq" id="WP_132702840.1">
    <property type="nucleotide sequence ID" value="NZ_SLZR01000015.1"/>
</dbReference>